<name>A0ACB9TIM3_HOLOL</name>
<accession>A0ACB9TIM3</accession>
<dbReference type="EMBL" id="CM043016">
    <property type="protein sequence ID" value="KAI4466718.1"/>
    <property type="molecule type" value="Genomic_DNA"/>
</dbReference>
<evidence type="ECO:0000313" key="1">
    <source>
        <dbReference type="EMBL" id="KAI4466718.1"/>
    </source>
</evidence>
<proteinExistence type="predicted"/>
<dbReference type="Proteomes" id="UP001056778">
    <property type="component" value="Chromosome 2"/>
</dbReference>
<protein>
    <submittedName>
        <fullName evidence="1">Testicular soluble adenylyl cyclase</fullName>
    </submittedName>
</protein>
<gene>
    <name evidence="1" type="ORF">MML48_2g00003047</name>
</gene>
<sequence length="1569" mass="179698">MAPPVLVDYSGQEEYIWAMRTRLYSEDADDWKERRLSDVSTDYMSKQQDQKAGMASSDEYNTKVLASLVPDEIIFDCNDYTHRPYDACLLFGDVSGFTDLCEKYNKTGKGGPSRLTHVLNSYIGTMVQEIMSYNGDVLKFSGDAFLAMWKSSTNDSMQDCVHQALDCALVIQKTHGKYETDVGVFLRVKLAISAGFVIFSLIGDLKTSHYIVVGQPIFDVKQAEKKSSAGDIIVCHTAWNYLNPSEYLSEYMEDGLHIKVHGLGANWRSTQKSYKHQKTLDEEETDSKTNLYNMNEEFSIRPSVNEAVKMRLKEDLRKYIIPPVMRGIDMDEPLEYLTEMRQIVILFINVVTKRMPINDFVNLIDTCYKIVCRTTERMEGCVNKVSLFDKDLMFVVIFGFRGFKHELDSQIGLRCATECYHQINCQPNVRSTSIGVTTGMTYCGVVGHTLRREYTVISLTVNKAARLMCAYPNKVTCDRETFLHSKLQATNFILQEFKHLKGITKAGPVYEFKESTLIDYREPGAGTITRYPILGRDNEMRLYLKLLTDCQEIFEQKVGHIHGGLKMLSHHNTLILSGEARQGKKRLLEEIIYLNPRAIPIYKVRVTVRDKQKPYKAIQSFFAPTLGITSRSSAKERELRLMTRLRKMKVPELLCLLNPIFNVNFEKTALFKKLTEQQKTIATKKMIKQLCYGCFVVFWVMAMENANNIDEESWPLFKEILDMDMCFIVMTINSSFINKLSEDAKKVMHHHNARTIQLSAIDKWYHAGLACQILEVRAIPADLEKVIQIRSNGNPGWIESFLISLVQGGGLNIKKVLKESLKDLGLVVPADEMLTRLSPKELRDYLLSGEPQDDGRGWRMYEFSYKPISIQSSLDRLMIEKEKEGHPMAEICTISGSANIEDVDAELSLDEGKNSFFLSRTKALRNQGVELRQGDFTQGDACVSFDMRLVNPNKDTAIKCDCKGIRIHGNRPVLFYSIFCLKKKTVVVETCLDLPKYASCGYFRFRLGAFRETTYNLLTDSQRKEFHGRAVRYLEKETRKCKACGNAFFVRILGVRYDEGMKKKLKKERGSRKAQRSATNNMDLQKKVSQFSAATSSTGSPSRSQNVNMSTGGESKYSALKKGSSDMLKQNCIAVTTIKRLRFRNSLTKTFSYADFSNCQCPQILASMYNQLIEHCEGSDLKDKLMDAMLEYAYLCIISYNIPQAIKILNRALTFLETQVTADIDDGTEWKIPLIRAKIEALFGRCKVELGEIAEAQQLFMKAMTDYGTFLRSEIEHSIELGFVMLRISSTIHAVTYSLQAMPILIQALIMRKRIMEAVTVLFELEYFAEEDIDNSGRTWYYALCIGIHLETGYTVIPYNQCERLYHIEGETMSTVRDPDAEKRYFTVMWSIRNDDWESATIWHSKIRNFSIGGGDQDSIANIFTALYLLEALLVFMVGKMDRRNIEAMSNAYKEIGILMKTLEKTLKVVKAIAPRFYHLKAYYKYIRYEENTAMSYLRKARNNAIKYENLLEESWLEHSEKAWTNSLSAVNADFWTEHCDPNNIIDYHEIDANNGRIGHYTLPTPLYI</sequence>
<evidence type="ECO:0000313" key="2">
    <source>
        <dbReference type="Proteomes" id="UP001056778"/>
    </source>
</evidence>
<reference evidence="1" key="1">
    <citation type="submission" date="2022-04" db="EMBL/GenBank/DDBJ databases">
        <title>Chromosome-scale genome assembly of Holotrichia oblita Faldermann.</title>
        <authorList>
            <person name="Rongchong L."/>
        </authorList>
    </citation>
    <scope>NUCLEOTIDE SEQUENCE</scope>
    <source>
        <strain evidence="1">81SQS9</strain>
    </source>
</reference>
<keyword evidence="2" id="KW-1185">Reference proteome</keyword>
<organism evidence="1 2">
    <name type="scientific">Holotrichia oblita</name>
    <name type="common">Chafer beetle</name>
    <dbReference type="NCBI Taxonomy" id="644536"/>
    <lineage>
        <taxon>Eukaryota</taxon>
        <taxon>Metazoa</taxon>
        <taxon>Ecdysozoa</taxon>
        <taxon>Arthropoda</taxon>
        <taxon>Hexapoda</taxon>
        <taxon>Insecta</taxon>
        <taxon>Pterygota</taxon>
        <taxon>Neoptera</taxon>
        <taxon>Endopterygota</taxon>
        <taxon>Coleoptera</taxon>
        <taxon>Polyphaga</taxon>
        <taxon>Scarabaeiformia</taxon>
        <taxon>Scarabaeidae</taxon>
        <taxon>Melolonthinae</taxon>
        <taxon>Holotrichia</taxon>
    </lineage>
</organism>
<comment type="caution">
    <text evidence="1">The sequence shown here is derived from an EMBL/GenBank/DDBJ whole genome shotgun (WGS) entry which is preliminary data.</text>
</comment>